<reference evidence="2" key="1">
    <citation type="submission" date="2016-12" db="EMBL/GenBank/DDBJ databases">
        <authorList>
            <person name="Herbold C."/>
        </authorList>
    </citation>
    <scope>NUCLEOTIDE SEQUENCE [LARGE SCALE GENOMIC DNA]</scope>
</reference>
<keyword evidence="2" id="KW-1185">Reference proteome</keyword>
<dbReference type="EMBL" id="FRFC01000003">
    <property type="protein sequence ID" value="SHO45041.1"/>
    <property type="molecule type" value="Genomic_DNA"/>
</dbReference>
<proteinExistence type="predicted"/>
<evidence type="ECO:0000313" key="1">
    <source>
        <dbReference type="EMBL" id="SHO45041.1"/>
    </source>
</evidence>
<evidence type="ECO:0000313" key="2">
    <source>
        <dbReference type="Proteomes" id="UP000232412"/>
    </source>
</evidence>
<protein>
    <submittedName>
        <fullName evidence="1">Uncharacterized protein</fullName>
    </submittedName>
</protein>
<organism evidence="1 2">
    <name type="scientific">Nitrosotalea sinensis</name>
    <dbReference type="NCBI Taxonomy" id="1499975"/>
    <lineage>
        <taxon>Archaea</taxon>
        <taxon>Nitrososphaerota</taxon>
        <taxon>Nitrososphaeria</taxon>
        <taxon>Nitrosotaleales</taxon>
        <taxon>Nitrosotaleaceae</taxon>
        <taxon>Nitrosotalea</taxon>
    </lineage>
</organism>
<name>A0A2H1EG38_9ARCH</name>
<sequence>MKCDSIPGILKKKKIVLSLTYSEDVSTTFWTCALNRRSSVL</sequence>
<gene>
    <name evidence="1" type="ORF">NSIN_20518</name>
</gene>
<accession>A0A2H1EG38</accession>
<dbReference type="Proteomes" id="UP000232412">
    <property type="component" value="Unassembled WGS sequence"/>
</dbReference>
<dbReference type="AlphaFoldDB" id="A0A2H1EG38"/>